<keyword evidence="2" id="KW-1133">Transmembrane helix</keyword>
<dbReference type="AlphaFoldDB" id="A0A1I0CKJ4"/>
<organism evidence="3 4">
    <name type="scientific">Enterocloster lavalensis</name>
    <dbReference type="NCBI Taxonomy" id="460384"/>
    <lineage>
        <taxon>Bacteria</taxon>
        <taxon>Bacillati</taxon>
        <taxon>Bacillota</taxon>
        <taxon>Clostridia</taxon>
        <taxon>Lachnospirales</taxon>
        <taxon>Lachnospiraceae</taxon>
        <taxon>Enterocloster</taxon>
    </lineage>
</organism>
<proteinExistence type="predicted"/>
<protein>
    <submittedName>
        <fullName evidence="3">Cell division protein FtsL</fullName>
    </submittedName>
</protein>
<dbReference type="Proteomes" id="UP000198508">
    <property type="component" value="Unassembled WGS sequence"/>
</dbReference>
<keyword evidence="2" id="KW-0472">Membrane</keyword>
<dbReference type="EMBL" id="FOIM01000003">
    <property type="protein sequence ID" value="SET19974.1"/>
    <property type="molecule type" value="Genomic_DNA"/>
</dbReference>
<evidence type="ECO:0000256" key="1">
    <source>
        <dbReference type="SAM" id="MobiDB-lite"/>
    </source>
</evidence>
<accession>A0A1I0CKJ4</accession>
<keyword evidence="3" id="KW-0131">Cell cycle</keyword>
<dbReference type="GeneID" id="93277605"/>
<sequence length="178" mass="20632">MAARTQASRGRNYRQMNRQAAVSYRDGYVHGSAAPKLEPAYEPDKRQPRRKPKNANSVRSNQRIRRNQEKALHMDLPYVIMLTVASLCTLYLCVNYLHLQSSITGRMHAIERMEADLEKQRSENDALETAINTSVDLNQIYEIATKELGMVYANKNQVLLFDKSESEYVRQYEDIPEY</sequence>
<reference evidence="4" key="1">
    <citation type="submission" date="2016-10" db="EMBL/GenBank/DDBJ databases">
        <authorList>
            <person name="Varghese N."/>
            <person name="Submissions S."/>
        </authorList>
    </citation>
    <scope>NUCLEOTIDE SEQUENCE [LARGE SCALE GENOMIC DNA]</scope>
    <source>
        <strain evidence="4">NLAE-zl-G277</strain>
    </source>
</reference>
<name>A0A1I0CKJ4_9FIRM</name>
<keyword evidence="2" id="KW-0812">Transmembrane</keyword>
<evidence type="ECO:0000256" key="2">
    <source>
        <dbReference type="SAM" id="Phobius"/>
    </source>
</evidence>
<keyword evidence="4" id="KW-1185">Reference proteome</keyword>
<feature type="region of interest" description="Disordered" evidence="1">
    <location>
        <begin position="24"/>
        <end position="65"/>
    </location>
</feature>
<gene>
    <name evidence="3" type="ORF">SAMN05216313_10326</name>
</gene>
<dbReference type="GO" id="GO:0051301">
    <property type="term" value="P:cell division"/>
    <property type="evidence" value="ECO:0007669"/>
    <property type="project" value="UniProtKB-KW"/>
</dbReference>
<evidence type="ECO:0000313" key="4">
    <source>
        <dbReference type="Proteomes" id="UP000198508"/>
    </source>
</evidence>
<evidence type="ECO:0000313" key="3">
    <source>
        <dbReference type="EMBL" id="SET19974.1"/>
    </source>
</evidence>
<feature type="transmembrane region" description="Helical" evidence="2">
    <location>
        <begin position="76"/>
        <end position="97"/>
    </location>
</feature>
<dbReference type="STRING" id="460384.SAMN05216313_10326"/>
<dbReference type="RefSeq" id="WP_092361007.1">
    <property type="nucleotide sequence ID" value="NZ_CABJCG010000033.1"/>
</dbReference>
<keyword evidence="3" id="KW-0132">Cell division</keyword>